<dbReference type="InterPro" id="IPR036291">
    <property type="entry name" value="NAD(P)-bd_dom_sf"/>
</dbReference>
<dbReference type="RefSeq" id="WP_126351581.1">
    <property type="nucleotide sequence ID" value="NZ_CP086380.1"/>
</dbReference>
<keyword evidence="4" id="KW-1185">Reference proteome</keyword>
<dbReference type="InterPro" id="IPR002347">
    <property type="entry name" value="SDR_fam"/>
</dbReference>
<dbReference type="Pfam" id="PF00106">
    <property type="entry name" value="adh_short"/>
    <property type="match status" value="1"/>
</dbReference>
<dbReference type="InterPro" id="IPR020904">
    <property type="entry name" value="Sc_DH/Rdtase_CS"/>
</dbReference>
<dbReference type="EMBL" id="RXPE01000006">
    <property type="protein sequence ID" value="RTR28632.1"/>
    <property type="molecule type" value="Genomic_DNA"/>
</dbReference>
<dbReference type="PANTHER" id="PTHR44196:SF1">
    <property type="entry name" value="DEHYDROGENASE_REDUCTASE SDR FAMILY MEMBER 7B"/>
    <property type="match status" value="1"/>
</dbReference>
<dbReference type="SUPFAM" id="SSF51735">
    <property type="entry name" value="NAD(P)-binding Rossmann-fold domains"/>
    <property type="match status" value="1"/>
</dbReference>
<dbReference type="NCBIfam" id="NF006073">
    <property type="entry name" value="PRK08219.1"/>
    <property type="match status" value="1"/>
</dbReference>
<name>A0A3S0IB34_9DEIO</name>
<evidence type="ECO:0000256" key="2">
    <source>
        <dbReference type="ARBA" id="ARBA00023002"/>
    </source>
</evidence>
<accession>A0A3S0IB34</accession>
<dbReference type="Proteomes" id="UP000277766">
    <property type="component" value="Unassembled WGS sequence"/>
</dbReference>
<evidence type="ECO:0000313" key="4">
    <source>
        <dbReference type="Proteomes" id="UP000277766"/>
    </source>
</evidence>
<dbReference type="PANTHER" id="PTHR44196">
    <property type="entry name" value="DEHYDROGENASE/REDUCTASE SDR FAMILY MEMBER 7B"/>
    <property type="match status" value="1"/>
</dbReference>
<comment type="similarity">
    <text evidence="1">Belongs to the short-chain dehydrogenases/reductases (SDR) family.</text>
</comment>
<protein>
    <submittedName>
        <fullName evidence="3">SDR family oxidoreductase</fullName>
    </submittedName>
</protein>
<gene>
    <name evidence="3" type="ORF">EJ104_04565</name>
</gene>
<evidence type="ECO:0000313" key="3">
    <source>
        <dbReference type="EMBL" id="RTR28632.1"/>
    </source>
</evidence>
<dbReference type="GO" id="GO:0016491">
    <property type="term" value="F:oxidoreductase activity"/>
    <property type="evidence" value="ECO:0007669"/>
    <property type="project" value="UniProtKB-KW"/>
</dbReference>
<dbReference type="Gene3D" id="3.40.50.720">
    <property type="entry name" value="NAD(P)-binding Rossmann-like Domain"/>
    <property type="match status" value="1"/>
</dbReference>
<keyword evidence="2" id="KW-0560">Oxidoreductase</keyword>
<comment type="caution">
    <text evidence="3">The sequence shown here is derived from an EMBL/GenBank/DDBJ whole genome shotgun (WGS) entry which is preliminary data.</text>
</comment>
<dbReference type="OrthoDB" id="158573at2"/>
<dbReference type="AlphaFoldDB" id="A0A3S0IB34"/>
<dbReference type="PROSITE" id="PS00061">
    <property type="entry name" value="ADH_SHORT"/>
    <property type="match status" value="1"/>
</dbReference>
<sequence>MTPRPLTLITGATGGIGRAIAAALAPEHDLILQGRDIATLQKLQSELQNDVLVTRIHLLSLDLTQPETFAEATADLRPTHLIHNAGVAELGGANEQGHAVWTRTLAVNVVAPAELTRLLLPAVRAGRGTVVFINSGAGLRAGAGWGSYAASKHALKALADALRQEEAEAGSGVRVSSLYPGRTASEMQRRIREHEGQPYDPASFIQPETVADVVRYVLSAPRDVSLEDVAVRPGPN</sequence>
<dbReference type="PRINTS" id="PR00081">
    <property type="entry name" value="GDHRDH"/>
</dbReference>
<evidence type="ECO:0000256" key="1">
    <source>
        <dbReference type="ARBA" id="ARBA00006484"/>
    </source>
</evidence>
<dbReference type="GO" id="GO:0016020">
    <property type="term" value="C:membrane"/>
    <property type="evidence" value="ECO:0007669"/>
    <property type="project" value="TreeGrafter"/>
</dbReference>
<proteinExistence type="inferred from homology"/>
<organism evidence="3 4">
    <name type="scientific">Deinococcus radiophilus</name>
    <dbReference type="NCBI Taxonomy" id="32062"/>
    <lineage>
        <taxon>Bacteria</taxon>
        <taxon>Thermotogati</taxon>
        <taxon>Deinococcota</taxon>
        <taxon>Deinococci</taxon>
        <taxon>Deinococcales</taxon>
        <taxon>Deinococcaceae</taxon>
        <taxon>Deinococcus</taxon>
    </lineage>
</organism>
<reference evidence="3 4" key="1">
    <citation type="submission" date="2018-12" db="EMBL/GenBank/DDBJ databases">
        <title>Deinococcus radiophilus ATCC 27603 genome sequencing and assembly.</title>
        <authorList>
            <person name="Maclea K.S."/>
            <person name="Maynard C.R."/>
        </authorList>
    </citation>
    <scope>NUCLEOTIDE SEQUENCE [LARGE SCALE GENOMIC DNA]</scope>
    <source>
        <strain evidence="3 4">ATCC 27603</strain>
    </source>
</reference>